<sequence length="431" mass="48736">MESVQVQHAEAYGPQSYPPYFHNLKAASNSPLHIASEWGDEPDESPSKSKVSATMVETPSKRVQAVHLLTPGKSNSSPAHGTTNLKFGLSTADSAAPSPPPVTKVGKTVQPVDVLWAMLNDIVGKDKMAKFGQYTLRLLLFHSKNTQQWLSDEMVNIKSINRTYANTERIMDLVMNFLQNPQGFARVLIILICSVFNSRFEAVVPALGIYRQFLRFGKSPFRIRNLYGKFRESVDWSSSKWHFSPKLFSNATLGELISLYYSVNDESILMSKLGLLKNPTVKSFVSRHESYAWYCESWFALYNAYSNLQHLRQQEMDVKIQIQVKKRARAISKQLLGGGSVHNPIPSLSSSNLDDDSKDTIALKEIMFKKTNAHIDIYKTLSDIVFNSYTVWGMALHFDTVQIWMGISASFLSSVKLYREKKKELVSNRKT</sequence>
<reference evidence="5 6" key="1">
    <citation type="submission" date="2017-12" db="EMBL/GenBank/DDBJ databases">
        <title>Genome Sequence of a Multidrug-Resistant Candida haemulonii Isolate from a Patient with Chronic Leg Ulcers in Israel.</title>
        <authorList>
            <person name="Chow N.A."/>
            <person name="Gade L."/>
            <person name="Batra D."/>
            <person name="Rowe L.A."/>
            <person name="Ben-Ami R."/>
            <person name="Loparev V.N."/>
            <person name="Litvintseva A.P."/>
        </authorList>
    </citation>
    <scope>NUCLEOTIDE SEQUENCE [LARGE SCALE GENOMIC DNA]</scope>
    <source>
        <strain evidence="5 6">B11899</strain>
    </source>
</reference>
<evidence type="ECO:0000256" key="1">
    <source>
        <dbReference type="ARBA" id="ARBA00022593"/>
    </source>
</evidence>
<dbReference type="RefSeq" id="XP_025344451.1">
    <property type="nucleotide sequence ID" value="XM_025487435.1"/>
</dbReference>
<dbReference type="PANTHER" id="PTHR12652:SF50">
    <property type="entry name" value="PEROXIN 11"/>
    <property type="match status" value="1"/>
</dbReference>
<organism evidence="5 6">
    <name type="scientific">Candidozyma haemuli</name>
    <dbReference type="NCBI Taxonomy" id="45357"/>
    <lineage>
        <taxon>Eukaryota</taxon>
        <taxon>Fungi</taxon>
        <taxon>Dikarya</taxon>
        <taxon>Ascomycota</taxon>
        <taxon>Saccharomycotina</taxon>
        <taxon>Pichiomycetes</taxon>
        <taxon>Metschnikowiaceae</taxon>
        <taxon>Candidozyma</taxon>
    </lineage>
</organism>
<evidence type="ECO:0008006" key="7">
    <source>
        <dbReference type="Google" id="ProtNLM"/>
    </source>
</evidence>
<comment type="subcellular location">
    <subcellularLocation>
        <location evidence="4">Peroxisome membrane</location>
    </subcellularLocation>
</comment>
<dbReference type="GO" id="GO:0005778">
    <property type="term" value="C:peroxisomal membrane"/>
    <property type="evidence" value="ECO:0007669"/>
    <property type="project" value="UniProtKB-SubCell"/>
</dbReference>
<gene>
    <name evidence="5" type="ORF">CXQ85_003801</name>
</gene>
<keyword evidence="6" id="KW-1185">Reference proteome</keyword>
<evidence type="ECO:0000256" key="3">
    <source>
        <dbReference type="ARBA" id="ARBA00023140"/>
    </source>
</evidence>
<accession>A0A2V1B287</accession>
<dbReference type="STRING" id="45357.A0A2V1B287"/>
<keyword evidence="3" id="KW-0576">Peroxisome</keyword>
<dbReference type="PANTHER" id="PTHR12652">
    <property type="entry name" value="PEROXISOMAL BIOGENESIS FACTOR 11"/>
    <property type="match status" value="1"/>
</dbReference>
<evidence type="ECO:0000256" key="4">
    <source>
        <dbReference type="ARBA" id="ARBA00046271"/>
    </source>
</evidence>
<proteinExistence type="predicted"/>
<dbReference type="GeneID" id="37009131"/>
<keyword evidence="2" id="KW-0472">Membrane</keyword>
<evidence type="ECO:0000313" key="6">
    <source>
        <dbReference type="Proteomes" id="UP000244309"/>
    </source>
</evidence>
<evidence type="ECO:0000256" key="2">
    <source>
        <dbReference type="ARBA" id="ARBA00023136"/>
    </source>
</evidence>
<comment type="caution">
    <text evidence="5">The sequence shown here is derived from an EMBL/GenBank/DDBJ whole genome shotgun (WGS) entry which is preliminary data.</text>
</comment>
<protein>
    <recommendedName>
        <fullName evidence="7">Peroxisomal membrane protein PEX25</fullName>
    </recommendedName>
</protein>
<keyword evidence="1" id="KW-0962">Peroxisome biogenesis</keyword>
<dbReference type="Proteomes" id="UP000244309">
    <property type="component" value="Unassembled WGS sequence"/>
</dbReference>
<name>A0A2V1B287_9ASCO</name>
<dbReference type="AlphaFoldDB" id="A0A2V1B287"/>
<dbReference type="OrthoDB" id="411017at2759"/>
<dbReference type="InterPro" id="IPR008733">
    <property type="entry name" value="PEX11"/>
</dbReference>
<dbReference type="VEuPathDB" id="FungiDB:CXQ85_003801"/>
<dbReference type="EMBL" id="PKFO01000011">
    <property type="protein sequence ID" value="PVH23511.1"/>
    <property type="molecule type" value="Genomic_DNA"/>
</dbReference>
<evidence type="ECO:0000313" key="5">
    <source>
        <dbReference type="EMBL" id="PVH23511.1"/>
    </source>
</evidence>
<dbReference type="Pfam" id="PF05648">
    <property type="entry name" value="PEX11"/>
    <property type="match status" value="1"/>
</dbReference>
<dbReference type="GO" id="GO:0016559">
    <property type="term" value="P:peroxisome fission"/>
    <property type="evidence" value="ECO:0007669"/>
    <property type="project" value="InterPro"/>
</dbReference>